<evidence type="ECO:0000313" key="1">
    <source>
        <dbReference type="EMBL" id="ETM51059.1"/>
    </source>
</evidence>
<dbReference type="EMBL" id="KI691880">
    <property type="protein sequence ID" value="ETM51059.1"/>
    <property type="molecule type" value="Genomic_DNA"/>
</dbReference>
<accession>W2NTS7</accession>
<proteinExistence type="predicted"/>
<dbReference type="AlphaFoldDB" id="W2NTS7"/>
<organism evidence="1">
    <name type="scientific">Phytophthora nicotianae</name>
    <name type="common">Potato buckeye rot agent</name>
    <name type="synonym">Phytophthora parasitica</name>
    <dbReference type="NCBI Taxonomy" id="4792"/>
    <lineage>
        <taxon>Eukaryota</taxon>
        <taxon>Sar</taxon>
        <taxon>Stramenopiles</taxon>
        <taxon>Oomycota</taxon>
        <taxon>Peronosporomycetes</taxon>
        <taxon>Peronosporales</taxon>
        <taxon>Peronosporaceae</taxon>
        <taxon>Phytophthora</taxon>
    </lineage>
</organism>
<protein>
    <submittedName>
        <fullName evidence="1">Uncharacterized protein</fullName>
    </submittedName>
</protein>
<reference evidence="1" key="1">
    <citation type="submission" date="2013-11" db="EMBL/GenBank/DDBJ databases">
        <title>The Genome Sequence of Phytophthora parasitica IAC_01/95.</title>
        <authorList>
            <consortium name="The Broad Institute Genomics Platform"/>
            <person name="Russ C."/>
            <person name="Tyler B."/>
            <person name="Panabieres F."/>
            <person name="Shan W."/>
            <person name="Tripathy S."/>
            <person name="Grunwald N."/>
            <person name="Machado M."/>
            <person name="Johnson C.S."/>
            <person name="Arredondo F."/>
            <person name="Hong C."/>
            <person name="Coffey M."/>
            <person name="Young S.K."/>
            <person name="Zeng Q."/>
            <person name="Gargeya S."/>
            <person name="Fitzgerald M."/>
            <person name="Abouelleil A."/>
            <person name="Alvarado L."/>
            <person name="Chapman S.B."/>
            <person name="Gainer-Dewar J."/>
            <person name="Goldberg J."/>
            <person name="Griggs A."/>
            <person name="Gujja S."/>
            <person name="Hansen M."/>
            <person name="Howarth C."/>
            <person name="Imamovic A."/>
            <person name="Ireland A."/>
            <person name="Larimer J."/>
            <person name="McCowan C."/>
            <person name="Murphy C."/>
            <person name="Pearson M."/>
            <person name="Poon T.W."/>
            <person name="Priest M."/>
            <person name="Roberts A."/>
            <person name="Saif S."/>
            <person name="Shea T."/>
            <person name="Sykes S."/>
            <person name="Wortman J."/>
            <person name="Nusbaum C."/>
            <person name="Birren B."/>
        </authorList>
    </citation>
    <scope>NUCLEOTIDE SEQUENCE [LARGE SCALE GENOMIC DNA]</scope>
    <source>
        <strain evidence="1">IAC_01/95</strain>
    </source>
</reference>
<gene>
    <name evidence="1" type="ORF">L914_05011</name>
</gene>
<name>W2NTS7_PHYNI</name>
<sequence length="40" mass="4346">MWPAYSADMFAIVCQQLVVRAGGTKMCNAVGSAETPWAKR</sequence>
<dbReference type="Proteomes" id="UP000054532">
    <property type="component" value="Unassembled WGS sequence"/>
</dbReference>